<dbReference type="PROSITE" id="PS00622">
    <property type="entry name" value="HTH_LUXR_1"/>
    <property type="match status" value="1"/>
</dbReference>
<dbReference type="SUPFAM" id="SSF48452">
    <property type="entry name" value="TPR-like"/>
    <property type="match status" value="1"/>
</dbReference>
<dbReference type="PRINTS" id="PR00364">
    <property type="entry name" value="DISEASERSIST"/>
</dbReference>
<dbReference type="InterPro" id="IPR000792">
    <property type="entry name" value="Tscrpt_reg_LuxR_C"/>
</dbReference>
<dbReference type="InterPro" id="IPR036388">
    <property type="entry name" value="WH-like_DNA-bd_sf"/>
</dbReference>
<evidence type="ECO:0000259" key="2">
    <source>
        <dbReference type="PROSITE" id="PS50043"/>
    </source>
</evidence>
<dbReference type="SMART" id="SM00421">
    <property type="entry name" value="HTH_LUXR"/>
    <property type="match status" value="1"/>
</dbReference>
<dbReference type="Gene3D" id="1.25.40.10">
    <property type="entry name" value="Tetratricopeptide repeat domain"/>
    <property type="match status" value="1"/>
</dbReference>
<dbReference type="Proteomes" id="UP001595872">
    <property type="component" value="Unassembled WGS sequence"/>
</dbReference>
<evidence type="ECO:0000256" key="1">
    <source>
        <dbReference type="SAM" id="MobiDB-lite"/>
    </source>
</evidence>
<dbReference type="GO" id="GO:0005524">
    <property type="term" value="F:ATP binding"/>
    <property type="evidence" value="ECO:0007669"/>
    <property type="project" value="UniProtKB-KW"/>
</dbReference>
<dbReference type="Gene3D" id="3.40.50.300">
    <property type="entry name" value="P-loop containing nucleotide triphosphate hydrolases"/>
    <property type="match status" value="1"/>
</dbReference>
<dbReference type="PROSITE" id="PS50043">
    <property type="entry name" value="HTH_LUXR_2"/>
    <property type="match status" value="1"/>
</dbReference>
<feature type="domain" description="HTH luxR-type" evidence="2">
    <location>
        <begin position="742"/>
        <end position="807"/>
    </location>
</feature>
<feature type="compositionally biased region" description="Low complexity" evidence="1">
    <location>
        <begin position="343"/>
        <end position="369"/>
    </location>
</feature>
<dbReference type="PRINTS" id="PR00038">
    <property type="entry name" value="HTHLUXR"/>
</dbReference>
<dbReference type="InterPro" id="IPR011990">
    <property type="entry name" value="TPR-like_helical_dom_sf"/>
</dbReference>
<dbReference type="InterPro" id="IPR027417">
    <property type="entry name" value="P-loop_NTPase"/>
</dbReference>
<evidence type="ECO:0000313" key="3">
    <source>
        <dbReference type="EMBL" id="MFC4909807.1"/>
    </source>
</evidence>
<dbReference type="CDD" id="cd06170">
    <property type="entry name" value="LuxR_C_like"/>
    <property type="match status" value="1"/>
</dbReference>
<gene>
    <name evidence="3" type="ORF">ACFPCY_20980</name>
</gene>
<keyword evidence="3" id="KW-0547">Nucleotide-binding</keyword>
<dbReference type="Gene3D" id="1.10.10.10">
    <property type="entry name" value="Winged helix-like DNA-binding domain superfamily/Winged helix DNA-binding domain"/>
    <property type="match status" value="1"/>
</dbReference>
<dbReference type="RefSeq" id="WP_378257614.1">
    <property type="nucleotide sequence ID" value="NZ_JBHSIT010000006.1"/>
</dbReference>
<dbReference type="Pfam" id="PF00196">
    <property type="entry name" value="GerE"/>
    <property type="match status" value="1"/>
</dbReference>
<reference evidence="4" key="1">
    <citation type="journal article" date="2019" name="Int. J. Syst. Evol. Microbiol.">
        <title>The Global Catalogue of Microorganisms (GCM) 10K type strain sequencing project: providing services to taxonomists for standard genome sequencing and annotation.</title>
        <authorList>
            <consortium name="The Broad Institute Genomics Platform"/>
            <consortium name="The Broad Institute Genome Sequencing Center for Infectious Disease"/>
            <person name="Wu L."/>
            <person name="Ma J."/>
        </authorList>
    </citation>
    <scope>NUCLEOTIDE SEQUENCE [LARGE SCALE GENOMIC DNA]</scope>
    <source>
        <strain evidence="4">KLKA75</strain>
    </source>
</reference>
<evidence type="ECO:0000313" key="4">
    <source>
        <dbReference type="Proteomes" id="UP001595872"/>
    </source>
</evidence>
<organism evidence="3 4">
    <name type="scientific">Actinomadura gamaensis</name>
    <dbReference type="NCBI Taxonomy" id="1763541"/>
    <lineage>
        <taxon>Bacteria</taxon>
        <taxon>Bacillati</taxon>
        <taxon>Actinomycetota</taxon>
        <taxon>Actinomycetes</taxon>
        <taxon>Streptosporangiales</taxon>
        <taxon>Thermomonosporaceae</taxon>
        <taxon>Actinomadura</taxon>
    </lineage>
</organism>
<protein>
    <submittedName>
        <fullName evidence="3">ATP-binding protein</fullName>
    </submittedName>
</protein>
<dbReference type="Pfam" id="PF25872">
    <property type="entry name" value="HTH_77"/>
    <property type="match status" value="1"/>
</dbReference>
<feature type="region of interest" description="Disordered" evidence="1">
    <location>
        <begin position="341"/>
        <end position="378"/>
    </location>
</feature>
<keyword evidence="3" id="KW-0067">ATP-binding</keyword>
<keyword evidence="4" id="KW-1185">Reference proteome</keyword>
<dbReference type="SUPFAM" id="SSF46894">
    <property type="entry name" value="C-terminal effector domain of the bipartite response regulators"/>
    <property type="match status" value="1"/>
</dbReference>
<sequence>MTTLATELRPGNLPAEMTGFVGRRDELAELRRAVERSRLVTLCGPGGVGKTRLTLRAAAASRDAFEDGAWLVELSALRDPGLLARTVAETLRLPDVGAGDPLDLLAEHLASRHLLLVLDTCEHLLDGCALLTEVLVRAAPRLHVVATSREPLNVIGEHILPVGPLAVPAEDAADPESCDAVRLFADRAAAVRPGFAVTGANRAAVTRLCRRLDGIPLALELAAVRLRAMSVDELDERLSDRFRLLGPTRTGQVRHQTLHTAITWSHDLCTDAERLLWARLSVFPGDFDLTAAERVCADDALPAGTVFGVLTRLVEKSVVQYEEDRRRYRMLDTLREYAAERLTAPTSTRTTQSTNGADGANGADSANGADGAGGGASLGEADAVRRRHREHYAALAERVAAHQLGPEQLAWFGRLRDEQANLRVALEWSLSTPGEQEAGVRLALRLAPYWYFAGLFGEARKWYGRAADAVRDGAGPERAWAEFWNATYAVQQGDLDPARGVFASILERAEGLRDPDLRAHCHFEIGLIRFYEGDLDGAVAAYEKAEVIWDRIGYRNPITLNVHYAHAGARALRGEARRALELCARGLEVCARTGEKWTAASTIWMRGTTHWLDGDGERAEADVRESLRVKAGCRDLIGIVVCLDLMGACAITAGRPERSAVLCGAGEHLWHLLGSPIQRGSHYLAMREALVSGLRDTLGEERLAELLARGAALDVEDAAEFALGDDDLPAALRVHPAPSPDAASGTQPLTRRELEIADLVAEGLTNREIAERLVIAKRTVDSHLEHILAKLGFTSRTRVATWAVERRPPR</sequence>
<dbReference type="PANTHER" id="PTHR47691">
    <property type="entry name" value="REGULATOR-RELATED"/>
    <property type="match status" value="1"/>
</dbReference>
<comment type="caution">
    <text evidence="3">The sequence shown here is derived from an EMBL/GenBank/DDBJ whole genome shotgun (WGS) entry which is preliminary data.</text>
</comment>
<dbReference type="InterPro" id="IPR058852">
    <property type="entry name" value="HTH_77"/>
</dbReference>
<name>A0ABV9U0K8_9ACTN</name>
<accession>A0ABV9U0K8</accession>
<dbReference type="InterPro" id="IPR016032">
    <property type="entry name" value="Sig_transdc_resp-reg_C-effctor"/>
</dbReference>
<proteinExistence type="predicted"/>
<dbReference type="SUPFAM" id="SSF52540">
    <property type="entry name" value="P-loop containing nucleoside triphosphate hydrolases"/>
    <property type="match status" value="1"/>
</dbReference>
<dbReference type="EMBL" id="JBHSIT010000006">
    <property type="protein sequence ID" value="MFC4909807.1"/>
    <property type="molecule type" value="Genomic_DNA"/>
</dbReference>
<dbReference type="PANTHER" id="PTHR47691:SF3">
    <property type="entry name" value="HTH-TYPE TRANSCRIPTIONAL REGULATOR RV0890C-RELATED"/>
    <property type="match status" value="1"/>
</dbReference>